<reference evidence="2" key="1">
    <citation type="journal article" date="2019" name="Sci. Rep.">
        <title>Draft genome of Tanacetum cinerariifolium, the natural source of mosquito coil.</title>
        <authorList>
            <person name="Yamashiro T."/>
            <person name="Shiraishi A."/>
            <person name="Satake H."/>
            <person name="Nakayama K."/>
        </authorList>
    </citation>
    <scope>NUCLEOTIDE SEQUENCE</scope>
</reference>
<feature type="compositionally biased region" description="Polar residues" evidence="1">
    <location>
        <begin position="23"/>
        <end position="46"/>
    </location>
</feature>
<sequence>AHDPSQQDLDLLFGPLYDEFFNAGSNPQDKQPTTNIQPTSAPSTPTYVHAEENNDHQAEEEHLPDDEFTNPFCALAQEVAESSSHNIGNSNVPTFNQPQVFEYRSTKDHPLEQVRRNPSRPVQTRRQLATDPEMCMFTLTVSTAEPKNIKEAMADSAWIEAMQEELHQFD</sequence>
<proteinExistence type="predicted"/>
<feature type="non-terminal residue" evidence="2">
    <location>
        <position position="1"/>
    </location>
</feature>
<evidence type="ECO:0008006" key="3">
    <source>
        <dbReference type="Google" id="ProtNLM"/>
    </source>
</evidence>
<organism evidence="2">
    <name type="scientific">Tanacetum cinerariifolium</name>
    <name type="common">Dalmatian daisy</name>
    <name type="synonym">Chrysanthemum cinerariifolium</name>
    <dbReference type="NCBI Taxonomy" id="118510"/>
    <lineage>
        <taxon>Eukaryota</taxon>
        <taxon>Viridiplantae</taxon>
        <taxon>Streptophyta</taxon>
        <taxon>Embryophyta</taxon>
        <taxon>Tracheophyta</taxon>
        <taxon>Spermatophyta</taxon>
        <taxon>Magnoliopsida</taxon>
        <taxon>eudicotyledons</taxon>
        <taxon>Gunneridae</taxon>
        <taxon>Pentapetalae</taxon>
        <taxon>asterids</taxon>
        <taxon>campanulids</taxon>
        <taxon>Asterales</taxon>
        <taxon>Asteraceae</taxon>
        <taxon>Asteroideae</taxon>
        <taxon>Anthemideae</taxon>
        <taxon>Anthemidinae</taxon>
        <taxon>Tanacetum</taxon>
    </lineage>
</organism>
<accession>A0A699QTU3</accession>
<evidence type="ECO:0000313" key="2">
    <source>
        <dbReference type="EMBL" id="GFC73059.1"/>
    </source>
</evidence>
<gene>
    <name evidence="2" type="ORF">Tci_845029</name>
</gene>
<comment type="caution">
    <text evidence="2">The sequence shown here is derived from an EMBL/GenBank/DDBJ whole genome shotgun (WGS) entry which is preliminary data.</text>
</comment>
<feature type="compositionally biased region" description="Basic and acidic residues" evidence="1">
    <location>
        <begin position="49"/>
        <end position="61"/>
    </location>
</feature>
<evidence type="ECO:0000256" key="1">
    <source>
        <dbReference type="SAM" id="MobiDB-lite"/>
    </source>
</evidence>
<feature type="region of interest" description="Disordered" evidence="1">
    <location>
        <begin position="1"/>
        <end position="67"/>
    </location>
</feature>
<name>A0A699QTU3_TANCI</name>
<dbReference type="EMBL" id="BKCJ011040679">
    <property type="protein sequence ID" value="GFC73059.1"/>
    <property type="molecule type" value="Genomic_DNA"/>
</dbReference>
<dbReference type="AlphaFoldDB" id="A0A699QTU3"/>
<protein>
    <recommendedName>
        <fullName evidence="3">Gag-Pol polyprotein</fullName>
    </recommendedName>
</protein>